<dbReference type="GeneID" id="39575003"/>
<name>A0A3N2Q2G7_SODAK</name>
<feature type="region of interest" description="Disordered" evidence="1">
    <location>
        <begin position="1"/>
        <end position="123"/>
    </location>
</feature>
<dbReference type="EMBL" id="ML119052">
    <property type="protein sequence ID" value="ROT40953.1"/>
    <property type="molecule type" value="Genomic_DNA"/>
</dbReference>
<evidence type="ECO:0000313" key="2">
    <source>
        <dbReference type="EMBL" id="ROT40953.1"/>
    </source>
</evidence>
<proteinExistence type="predicted"/>
<feature type="compositionally biased region" description="Polar residues" evidence="1">
    <location>
        <begin position="24"/>
        <end position="35"/>
    </location>
</feature>
<protein>
    <submittedName>
        <fullName evidence="2">Uncharacterized protein</fullName>
    </submittedName>
</protein>
<reference evidence="2 3" key="1">
    <citation type="journal article" date="2018" name="Mol. Ecol.">
        <title>The obligate alkalophilic soda-lake fungus Sodiomyces alkalinus has shifted to a protein diet.</title>
        <authorList>
            <person name="Grum-Grzhimaylo A.A."/>
            <person name="Falkoski D.L."/>
            <person name="van den Heuvel J."/>
            <person name="Valero-Jimenez C.A."/>
            <person name="Min B."/>
            <person name="Choi I.G."/>
            <person name="Lipzen A."/>
            <person name="Daum C.G."/>
            <person name="Aanen D.K."/>
            <person name="Tsang A."/>
            <person name="Henrissat B."/>
            <person name="Bilanenko E.N."/>
            <person name="de Vries R.P."/>
            <person name="van Kan J.A.L."/>
            <person name="Grigoriev I.V."/>
            <person name="Debets A.J.M."/>
        </authorList>
    </citation>
    <scope>NUCLEOTIDE SEQUENCE [LARGE SCALE GENOMIC DNA]</scope>
    <source>
        <strain evidence="2 3">F11</strain>
    </source>
</reference>
<dbReference type="Proteomes" id="UP000272025">
    <property type="component" value="Unassembled WGS sequence"/>
</dbReference>
<evidence type="ECO:0000256" key="1">
    <source>
        <dbReference type="SAM" id="MobiDB-lite"/>
    </source>
</evidence>
<dbReference type="STRING" id="1314773.A0A3N2Q2G7"/>
<organism evidence="2 3">
    <name type="scientific">Sodiomyces alkalinus (strain CBS 110278 / VKM F-3762 / F11)</name>
    <name type="common">Alkaliphilic filamentous fungus</name>
    <dbReference type="NCBI Taxonomy" id="1314773"/>
    <lineage>
        <taxon>Eukaryota</taxon>
        <taxon>Fungi</taxon>
        <taxon>Dikarya</taxon>
        <taxon>Ascomycota</taxon>
        <taxon>Pezizomycotina</taxon>
        <taxon>Sordariomycetes</taxon>
        <taxon>Hypocreomycetidae</taxon>
        <taxon>Glomerellales</taxon>
        <taxon>Plectosphaerellaceae</taxon>
        <taxon>Sodiomyces</taxon>
    </lineage>
</organism>
<gene>
    <name evidence="2" type="ORF">SODALDRAFT_108484</name>
</gene>
<dbReference type="RefSeq" id="XP_028468759.1">
    <property type="nucleotide sequence ID" value="XM_028606525.1"/>
</dbReference>
<accession>A0A3N2Q2G7</accession>
<feature type="region of interest" description="Disordered" evidence="1">
    <location>
        <begin position="181"/>
        <end position="206"/>
    </location>
</feature>
<keyword evidence="3" id="KW-1185">Reference proteome</keyword>
<dbReference type="AlphaFoldDB" id="A0A3N2Q2G7"/>
<sequence length="232" mass="25075">MSSLFNPLGHVREHAQIEEDDTTFPETSFNSSMAPRQQMRAPASPESRWPSVKTRESPRIIGKRVRGMSVPARNSSRPGPSEAGFPLSPEGMQPNHKRAGGLDATSALMPGSEENRAPYASTRSASPIKLIRRDRTRDVVGDAAASARTTPVGKHVYATGLGSPVARGKQAAAWPRLSLWTTEEDSHESKTPKGLGSAASKAKNSGGQRMVDLFLSNRRKQIEGCDEVEAFV</sequence>
<dbReference type="OrthoDB" id="206201at2759"/>
<evidence type="ECO:0000313" key="3">
    <source>
        <dbReference type="Proteomes" id="UP000272025"/>
    </source>
</evidence>